<sequence length="133" mass="15342">MSVIDAFMAAKNHVTKLLFRLCVPAVSYGIFPLAKYYSAVTACVYEKCVFSKDDEKEDEEFEDDYDIRPPDPVYTDEYIDVLADLGTRGQKKKKEKVRPSYTIDLNGTDYSNYQRRTKVLEAYLFKFATIMAS</sequence>
<reference evidence="1" key="1">
    <citation type="submission" date="2023-07" db="EMBL/GenBank/DDBJ databases">
        <authorList>
            <consortium name="CYATHOMIX"/>
        </authorList>
    </citation>
    <scope>NUCLEOTIDE SEQUENCE</scope>
    <source>
        <strain evidence="1">N/A</strain>
    </source>
</reference>
<dbReference type="EMBL" id="CATQJL010000001">
    <property type="protein sequence ID" value="CAJ0589407.1"/>
    <property type="molecule type" value="Genomic_DNA"/>
</dbReference>
<organism evidence="1 2">
    <name type="scientific">Cylicocyclus nassatus</name>
    <name type="common">Nematode worm</name>
    <dbReference type="NCBI Taxonomy" id="53992"/>
    <lineage>
        <taxon>Eukaryota</taxon>
        <taxon>Metazoa</taxon>
        <taxon>Ecdysozoa</taxon>
        <taxon>Nematoda</taxon>
        <taxon>Chromadorea</taxon>
        <taxon>Rhabditida</taxon>
        <taxon>Rhabditina</taxon>
        <taxon>Rhabditomorpha</taxon>
        <taxon>Strongyloidea</taxon>
        <taxon>Strongylidae</taxon>
        <taxon>Cylicocyclus</taxon>
    </lineage>
</organism>
<comment type="caution">
    <text evidence="1">The sequence shown here is derived from an EMBL/GenBank/DDBJ whole genome shotgun (WGS) entry which is preliminary data.</text>
</comment>
<accession>A0AA36DKL8</accession>
<protein>
    <submittedName>
        <fullName evidence="1">Uncharacterized protein</fullName>
    </submittedName>
</protein>
<gene>
    <name evidence="1" type="ORF">CYNAS_LOCUS1390</name>
</gene>
<name>A0AA36DKL8_CYLNA</name>
<evidence type="ECO:0000313" key="2">
    <source>
        <dbReference type="Proteomes" id="UP001176961"/>
    </source>
</evidence>
<dbReference type="Proteomes" id="UP001176961">
    <property type="component" value="Unassembled WGS sequence"/>
</dbReference>
<keyword evidence="2" id="KW-1185">Reference proteome</keyword>
<proteinExistence type="predicted"/>
<dbReference type="AlphaFoldDB" id="A0AA36DKL8"/>
<evidence type="ECO:0000313" key="1">
    <source>
        <dbReference type="EMBL" id="CAJ0589407.1"/>
    </source>
</evidence>